<dbReference type="EMBL" id="SJPK01000005">
    <property type="protein sequence ID" value="TWT66496.1"/>
    <property type="molecule type" value="Genomic_DNA"/>
</dbReference>
<protein>
    <submittedName>
        <fullName evidence="1">Uncharacterized protein</fullName>
    </submittedName>
</protein>
<reference evidence="1 2" key="1">
    <citation type="submission" date="2019-02" db="EMBL/GenBank/DDBJ databases">
        <title>Deep-cultivation of Planctomycetes and their phenomic and genomic characterization uncovers novel biology.</title>
        <authorList>
            <person name="Wiegand S."/>
            <person name="Jogler M."/>
            <person name="Boedeker C."/>
            <person name="Pinto D."/>
            <person name="Vollmers J."/>
            <person name="Rivas-Marin E."/>
            <person name="Kohn T."/>
            <person name="Peeters S.H."/>
            <person name="Heuer A."/>
            <person name="Rast P."/>
            <person name="Oberbeckmann S."/>
            <person name="Bunk B."/>
            <person name="Jeske O."/>
            <person name="Meyerdierks A."/>
            <person name="Storesund J.E."/>
            <person name="Kallscheuer N."/>
            <person name="Luecker S."/>
            <person name="Lage O.M."/>
            <person name="Pohl T."/>
            <person name="Merkel B.J."/>
            <person name="Hornburger P."/>
            <person name="Mueller R.-W."/>
            <person name="Bruemmer F."/>
            <person name="Labrenz M."/>
            <person name="Spormann A.M."/>
            <person name="Op Den Camp H."/>
            <person name="Overmann J."/>
            <person name="Amann R."/>
            <person name="Jetten M.S.M."/>
            <person name="Mascher T."/>
            <person name="Medema M.H."/>
            <person name="Devos D.P."/>
            <person name="Kaster A.-K."/>
            <person name="Ovreas L."/>
            <person name="Rohde M."/>
            <person name="Galperin M.Y."/>
            <person name="Jogler C."/>
        </authorList>
    </citation>
    <scope>NUCLEOTIDE SEQUENCE [LARGE SCALE GENOMIC DNA]</scope>
    <source>
        <strain evidence="1 2">CA85</strain>
    </source>
</reference>
<sequence length="55" mass="5824">MKRTLPLTVAILMLGLLGCGSSSQTNVREGADDQAIADYEAAIAELEESDNNAEQ</sequence>
<dbReference type="AlphaFoldDB" id="A0A5C5XTA7"/>
<dbReference type="Proteomes" id="UP000318053">
    <property type="component" value="Unassembled WGS sequence"/>
</dbReference>
<accession>A0A5C5XTA7</accession>
<dbReference type="RefSeq" id="WP_186774899.1">
    <property type="nucleotide sequence ID" value="NZ_SJPK01000005.1"/>
</dbReference>
<evidence type="ECO:0000313" key="2">
    <source>
        <dbReference type="Proteomes" id="UP000318053"/>
    </source>
</evidence>
<name>A0A5C5XTA7_9BACT</name>
<comment type="caution">
    <text evidence="1">The sequence shown here is derived from an EMBL/GenBank/DDBJ whole genome shotgun (WGS) entry which is preliminary data.</text>
</comment>
<keyword evidence="2" id="KW-1185">Reference proteome</keyword>
<proteinExistence type="predicted"/>
<gene>
    <name evidence="1" type="ORF">CA85_25910</name>
</gene>
<dbReference type="PROSITE" id="PS51257">
    <property type="entry name" value="PROKAR_LIPOPROTEIN"/>
    <property type="match status" value="1"/>
</dbReference>
<organism evidence="1 2">
    <name type="scientific">Allorhodopirellula solitaria</name>
    <dbReference type="NCBI Taxonomy" id="2527987"/>
    <lineage>
        <taxon>Bacteria</taxon>
        <taxon>Pseudomonadati</taxon>
        <taxon>Planctomycetota</taxon>
        <taxon>Planctomycetia</taxon>
        <taxon>Pirellulales</taxon>
        <taxon>Pirellulaceae</taxon>
        <taxon>Allorhodopirellula</taxon>
    </lineage>
</organism>
<evidence type="ECO:0000313" key="1">
    <source>
        <dbReference type="EMBL" id="TWT66496.1"/>
    </source>
</evidence>